<feature type="transmembrane region" description="Helical" evidence="1">
    <location>
        <begin position="25"/>
        <end position="50"/>
    </location>
</feature>
<name>A0ABN9D0V8_9NEOB</name>
<gene>
    <name evidence="2" type="ORF">SPARVUS_LOCUS6031272</name>
</gene>
<keyword evidence="1" id="KW-0472">Membrane</keyword>
<evidence type="ECO:0000256" key="1">
    <source>
        <dbReference type="SAM" id="Phobius"/>
    </source>
</evidence>
<comment type="caution">
    <text evidence="2">The sequence shown here is derived from an EMBL/GenBank/DDBJ whole genome shotgun (WGS) entry which is preliminary data.</text>
</comment>
<sequence>MGPYTASSCCCQVQGLSWVPVRPPIAAVSIATLCHVPLSGLLTLLVCYIFC</sequence>
<organism evidence="2 3">
    <name type="scientific">Staurois parvus</name>
    <dbReference type="NCBI Taxonomy" id="386267"/>
    <lineage>
        <taxon>Eukaryota</taxon>
        <taxon>Metazoa</taxon>
        <taxon>Chordata</taxon>
        <taxon>Craniata</taxon>
        <taxon>Vertebrata</taxon>
        <taxon>Euteleostomi</taxon>
        <taxon>Amphibia</taxon>
        <taxon>Batrachia</taxon>
        <taxon>Anura</taxon>
        <taxon>Neobatrachia</taxon>
        <taxon>Ranoidea</taxon>
        <taxon>Ranidae</taxon>
        <taxon>Staurois</taxon>
    </lineage>
</organism>
<dbReference type="EMBL" id="CATNWA010013466">
    <property type="protein sequence ID" value="CAI9565237.1"/>
    <property type="molecule type" value="Genomic_DNA"/>
</dbReference>
<keyword evidence="1" id="KW-1133">Transmembrane helix</keyword>
<evidence type="ECO:0000313" key="3">
    <source>
        <dbReference type="Proteomes" id="UP001162483"/>
    </source>
</evidence>
<keyword evidence="1" id="KW-0812">Transmembrane</keyword>
<feature type="non-terminal residue" evidence="2">
    <location>
        <position position="51"/>
    </location>
</feature>
<dbReference type="Proteomes" id="UP001162483">
    <property type="component" value="Unassembled WGS sequence"/>
</dbReference>
<keyword evidence="3" id="KW-1185">Reference proteome</keyword>
<proteinExistence type="predicted"/>
<accession>A0ABN9D0V8</accession>
<evidence type="ECO:0000313" key="2">
    <source>
        <dbReference type="EMBL" id="CAI9565237.1"/>
    </source>
</evidence>
<protein>
    <submittedName>
        <fullName evidence="2">Uncharacterized protein</fullName>
    </submittedName>
</protein>
<reference evidence="2" key="1">
    <citation type="submission" date="2023-05" db="EMBL/GenBank/DDBJ databases">
        <authorList>
            <person name="Stuckert A."/>
        </authorList>
    </citation>
    <scope>NUCLEOTIDE SEQUENCE</scope>
</reference>